<reference evidence="2 3" key="1">
    <citation type="submission" date="2016-11" db="EMBL/GenBank/DDBJ databases">
        <authorList>
            <person name="Jaros S."/>
            <person name="Januszkiewicz K."/>
            <person name="Wedrychowicz H."/>
        </authorList>
    </citation>
    <scope>NUCLEOTIDE SEQUENCE [LARGE SCALE GENOMIC DNA]</scope>
    <source>
        <strain evidence="2 3">GAS499</strain>
    </source>
</reference>
<sequence>MHAFKTNETGAGRQGGEKNFTPSCPGLSPGIHVFLVRASEDVDGRDKPTTVRFDFCRQGA</sequence>
<accession>A0A1M6QRA1</accession>
<protein>
    <submittedName>
        <fullName evidence="2">Uncharacterized protein</fullName>
    </submittedName>
</protein>
<proteinExistence type="predicted"/>
<name>A0A1M6QRA1_9BRAD</name>
<dbReference type="Proteomes" id="UP000189935">
    <property type="component" value="Chromosome I"/>
</dbReference>
<organism evidence="2 3">
    <name type="scientific">Bradyrhizobium lablabi</name>
    <dbReference type="NCBI Taxonomy" id="722472"/>
    <lineage>
        <taxon>Bacteria</taxon>
        <taxon>Pseudomonadati</taxon>
        <taxon>Pseudomonadota</taxon>
        <taxon>Alphaproteobacteria</taxon>
        <taxon>Hyphomicrobiales</taxon>
        <taxon>Nitrobacteraceae</taxon>
        <taxon>Bradyrhizobium</taxon>
    </lineage>
</organism>
<dbReference type="EMBL" id="LT670844">
    <property type="protein sequence ID" value="SHK22822.1"/>
    <property type="molecule type" value="Genomic_DNA"/>
</dbReference>
<gene>
    <name evidence="2" type="ORF">SAMN05444159_2763</name>
</gene>
<evidence type="ECO:0000313" key="3">
    <source>
        <dbReference type="Proteomes" id="UP000189935"/>
    </source>
</evidence>
<evidence type="ECO:0000313" key="2">
    <source>
        <dbReference type="EMBL" id="SHK22822.1"/>
    </source>
</evidence>
<evidence type="ECO:0000256" key="1">
    <source>
        <dbReference type="SAM" id="MobiDB-lite"/>
    </source>
</evidence>
<dbReference type="AlphaFoldDB" id="A0A1M6QRA1"/>
<feature type="region of interest" description="Disordered" evidence="1">
    <location>
        <begin position="1"/>
        <end position="25"/>
    </location>
</feature>